<feature type="transmembrane region" description="Helical" evidence="6">
    <location>
        <begin position="143"/>
        <end position="162"/>
    </location>
</feature>
<evidence type="ECO:0000256" key="2">
    <source>
        <dbReference type="ARBA" id="ARBA00007362"/>
    </source>
</evidence>
<evidence type="ECO:0000313" key="8">
    <source>
        <dbReference type="EMBL" id="GAN80438.1"/>
    </source>
</evidence>
<feature type="transmembrane region" description="Helical" evidence="6">
    <location>
        <begin position="233"/>
        <end position="253"/>
    </location>
</feature>
<evidence type="ECO:0000256" key="6">
    <source>
        <dbReference type="SAM" id="Phobius"/>
    </source>
</evidence>
<organism evidence="8 9">
    <name type="scientific">Acidocella aminolytica 101 = DSM 11237</name>
    <dbReference type="NCBI Taxonomy" id="1120923"/>
    <lineage>
        <taxon>Bacteria</taxon>
        <taxon>Pseudomonadati</taxon>
        <taxon>Pseudomonadota</taxon>
        <taxon>Alphaproteobacteria</taxon>
        <taxon>Acetobacterales</taxon>
        <taxon>Acidocellaceae</taxon>
        <taxon>Acidocella</taxon>
    </lineage>
</organism>
<dbReference type="OrthoDB" id="9815120at2"/>
<keyword evidence="3 6" id="KW-0812">Transmembrane</keyword>
<feature type="domain" description="EamA" evidence="7">
    <location>
        <begin position="145"/>
        <end position="273"/>
    </location>
</feature>
<accession>A0A0D6PGV6</accession>
<dbReference type="InterPro" id="IPR000620">
    <property type="entry name" value="EamA_dom"/>
</dbReference>
<name>A0A0D6PGV6_9PROT</name>
<evidence type="ECO:0000256" key="3">
    <source>
        <dbReference type="ARBA" id="ARBA00022692"/>
    </source>
</evidence>
<dbReference type="SUPFAM" id="SSF103481">
    <property type="entry name" value="Multidrug resistance efflux transporter EmrE"/>
    <property type="match status" value="1"/>
</dbReference>
<feature type="transmembrane region" description="Helical" evidence="6">
    <location>
        <begin position="92"/>
        <end position="112"/>
    </location>
</feature>
<comment type="caution">
    <text evidence="8">The sequence shown here is derived from an EMBL/GenBank/DDBJ whole genome shotgun (WGS) entry which is preliminary data.</text>
</comment>
<evidence type="ECO:0000259" key="7">
    <source>
        <dbReference type="Pfam" id="PF00892"/>
    </source>
</evidence>
<dbReference type="PANTHER" id="PTHR32322">
    <property type="entry name" value="INNER MEMBRANE TRANSPORTER"/>
    <property type="match status" value="1"/>
</dbReference>
<dbReference type="RefSeq" id="WP_048878851.1">
    <property type="nucleotide sequence ID" value="NZ_BANC01000046.1"/>
</dbReference>
<dbReference type="PANTHER" id="PTHR32322:SF2">
    <property type="entry name" value="EAMA DOMAIN-CONTAINING PROTEIN"/>
    <property type="match status" value="1"/>
</dbReference>
<feature type="transmembrane region" description="Helical" evidence="6">
    <location>
        <begin position="259"/>
        <end position="279"/>
    </location>
</feature>
<sequence length="290" mass="30294">MKRPSATLAGLGAVLASQISVNLGAACAKLLFAEINPLGVTALRVVFAACLLAMLRRPWRRVPPGATRPALILYGTMLAGMNLFIYQAFLRIPIGIAVGIEVTGPLVIVLLNSRRPRDFWWLALVAAGLALLLPLHVHSKLNPVGIAFALGAALCWALYIVSGKRVAGKLGADAVSWGMAVAALIVAPLGISVLHFSALRPWELGLALAVALLSSAVPYSLEMEAMKRLSSRAFSILLSAAPAIAALAGFVVLGESLTLLQWGAMLCIMAASAGSAMSVKSPVPPESFEV</sequence>
<reference evidence="8 9" key="1">
    <citation type="submission" date="2012-11" db="EMBL/GenBank/DDBJ databases">
        <title>Whole genome sequence of Acidocella aminolytica 101 = DSM 11237.</title>
        <authorList>
            <person name="Azuma Y."/>
            <person name="Higashiura N."/>
            <person name="Hirakawa H."/>
            <person name="Matsushita K."/>
        </authorList>
    </citation>
    <scope>NUCLEOTIDE SEQUENCE [LARGE SCALE GENOMIC DNA]</scope>
    <source>
        <strain evidence="9">101 / DSM 11237</strain>
    </source>
</reference>
<feature type="transmembrane region" description="Helical" evidence="6">
    <location>
        <begin position="35"/>
        <end position="55"/>
    </location>
</feature>
<keyword evidence="4 6" id="KW-1133">Transmembrane helix</keyword>
<dbReference type="InterPro" id="IPR050638">
    <property type="entry name" value="AA-Vitamin_Transporters"/>
</dbReference>
<dbReference type="EMBL" id="BANC01000046">
    <property type="protein sequence ID" value="GAN80438.1"/>
    <property type="molecule type" value="Genomic_DNA"/>
</dbReference>
<comment type="subcellular location">
    <subcellularLocation>
        <location evidence="1">Membrane</location>
        <topology evidence="1">Multi-pass membrane protein</topology>
    </subcellularLocation>
</comment>
<evidence type="ECO:0000313" key="9">
    <source>
        <dbReference type="Proteomes" id="UP000032668"/>
    </source>
</evidence>
<dbReference type="InterPro" id="IPR037185">
    <property type="entry name" value="EmrE-like"/>
</dbReference>
<dbReference type="Proteomes" id="UP000032668">
    <property type="component" value="Unassembled WGS sequence"/>
</dbReference>
<feature type="transmembrane region" description="Helical" evidence="6">
    <location>
        <begin position="204"/>
        <end position="221"/>
    </location>
</feature>
<dbReference type="AlphaFoldDB" id="A0A0D6PGV6"/>
<evidence type="ECO:0000256" key="1">
    <source>
        <dbReference type="ARBA" id="ARBA00004141"/>
    </source>
</evidence>
<dbReference type="STRING" id="1120923.SAMN02746095_01710"/>
<gene>
    <name evidence="8" type="ORF">Aam_047_019</name>
</gene>
<evidence type="ECO:0000256" key="5">
    <source>
        <dbReference type="ARBA" id="ARBA00023136"/>
    </source>
</evidence>
<keyword evidence="5 6" id="KW-0472">Membrane</keyword>
<dbReference type="GO" id="GO:0016020">
    <property type="term" value="C:membrane"/>
    <property type="evidence" value="ECO:0007669"/>
    <property type="project" value="UniProtKB-SubCell"/>
</dbReference>
<dbReference type="Pfam" id="PF00892">
    <property type="entry name" value="EamA"/>
    <property type="match status" value="1"/>
</dbReference>
<protein>
    <submittedName>
        <fullName evidence="8">Transporter EamA</fullName>
    </submittedName>
</protein>
<feature type="transmembrane region" description="Helical" evidence="6">
    <location>
        <begin position="174"/>
        <end position="198"/>
    </location>
</feature>
<dbReference type="PROSITE" id="PS51257">
    <property type="entry name" value="PROKAR_LIPOPROTEIN"/>
    <property type="match status" value="1"/>
</dbReference>
<proteinExistence type="inferred from homology"/>
<comment type="similarity">
    <text evidence="2">Belongs to the EamA transporter family.</text>
</comment>
<keyword evidence="9" id="KW-1185">Reference proteome</keyword>
<feature type="transmembrane region" description="Helical" evidence="6">
    <location>
        <begin position="119"/>
        <end position="137"/>
    </location>
</feature>
<evidence type="ECO:0000256" key="4">
    <source>
        <dbReference type="ARBA" id="ARBA00022989"/>
    </source>
</evidence>
<feature type="transmembrane region" description="Helical" evidence="6">
    <location>
        <begin position="67"/>
        <end position="86"/>
    </location>
</feature>